<evidence type="ECO:0000256" key="1">
    <source>
        <dbReference type="SAM" id="MobiDB-lite"/>
    </source>
</evidence>
<organism evidence="2 3">
    <name type="scientific">Nostoc flagelliforme CCNUN1</name>
    <dbReference type="NCBI Taxonomy" id="2038116"/>
    <lineage>
        <taxon>Bacteria</taxon>
        <taxon>Bacillati</taxon>
        <taxon>Cyanobacteriota</taxon>
        <taxon>Cyanophyceae</taxon>
        <taxon>Nostocales</taxon>
        <taxon>Nostocaceae</taxon>
        <taxon>Nostoc</taxon>
    </lineage>
</organism>
<dbReference type="Proteomes" id="UP000232003">
    <property type="component" value="Chromosome"/>
</dbReference>
<accession>A0A2K8SNP1</accession>
<feature type="region of interest" description="Disordered" evidence="1">
    <location>
        <begin position="1"/>
        <end position="33"/>
    </location>
</feature>
<sequence>MGHGAWGMGIRETRETKGTRKITNAQCPMPNAHSPFIEKIFPAP</sequence>
<evidence type="ECO:0000313" key="3">
    <source>
        <dbReference type="Proteomes" id="UP000232003"/>
    </source>
</evidence>
<evidence type="ECO:0000313" key="2">
    <source>
        <dbReference type="EMBL" id="AUB37086.1"/>
    </source>
</evidence>
<reference evidence="2 3" key="1">
    <citation type="submission" date="2017-11" db="EMBL/GenBank/DDBJ databases">
        <title>Complete genome of a free-living desiccation-tolerant cyanobacterium and its photosynthetic adaptation to extreme terrestrial habitat.</title>
        <authorList>
            <person name="Shang J."/>
        </authorList>
    </citation>
    <scope>NUCLEOTIDE SEQUENCE [LARGE SCALE GENOMIC DNA]</scope>
    <source>
        <strain evidence="2 3">CCNUN1</strain>
    </source>
</reference>
<dbReference type="EMBL" id="CP024785">
    <property type="protein sequence ID" value="AUB37086.1"/>
    <property type="molecule type" value="Genomic_DNA"/>
</dbReference>
<dbReference type="KEGG" id="nfl:COO91_03018"/>
<gene>
    <name evidence="2" type="ORF">COO91_03018</name>
</gene>
<dbReference type="AlphaFoldDB" id="A0A2K8SNP1"/>
<proteinExistence type="predicted"/>
<keyword evidence="3" id="KW-1185">Reference proteome</keyword>
<name>A0A2K8SNP1_9NOSO</name>
<protein>
    <submittedName>
        <fullName evidence="2">Uncharacterized protein</fullName>
    </submittedName>
</protein>